<dbReference type="PANTHER" id="PTHR47027">
    <property type="entry name" value="REVERSE TRANSCRIPTASE DOMAIN-CONTAINING PROTEIN"/>
    <property type="match status" value="1"/>
</dbReference>
<feature type="domain" description="DUF6451" evidence="1">
    <location>
        <begin position="214"/>
        <end position="246"/>
    </location>
</feature>
<proteinExistence type="predicted"/>
<evidence type="ECO:0000259" key="1">
    <source>
        <dbReference type="Pfam" id="PF20049"/>
    </source>
</evidence>
<accession>A0A8S3SRS7</accession>
<dbReference type="Proteomes" id="UP000683360">
    <property type="component" value="Unassembled WGS sequence"/>
</dbReference>
<dbReference type="InterPro" id="IPR045609">
    <property type="entry name" value="DUF6451"/>
</dbReference>
<dbReference type="PANTHER" id="PTHR47027:SF25">
    <property type="entry name" value="REVERSE TRANSCRIPTASE DOMAIN-CONTAINING PROTEIN"/>
    <property type="match status" value="1"/>
</dbReference>
<reference evidence="2" key="1">
    <citation type="submission" date="2021-03" db="EMBL/GenBank/DDBJ databases">
        <authorList>
            <person name="Bekaert M."/>
        </authorList>
    </citation>
    <scope>NUCLEOTIDE SEQUENCE</scope>
</reference>
<organism evidence="2 3">
    <name type="scientific">Mytilus edulis</name>
    <name type="common">Blue mussel</name>
    <dbReference type="NCBI Taxonomy" id="6550"/>
    <lineage>
        <taxon>Eukaryota</taxon>
        <taxon>Metazoa</taxon>
        <taxon>Spiralia</taxon>
        <taxon>Lophotrochozoa</taxon>
        <taxon>Mollusca</taxon>
        <taxon>Bivalvia</taxon>
        <taxon>Autobranchia</taxon>
        <taxon>Pteriomorphia</taxon>
        <taxon>Mytilida</taxon>
        <taxon>Mytiloidea</taxon>
        <taxon>Mytilidae</taxon>
        <taxon>Mytilinae</taxon>
        <taxon>Mytilus</taxon>
    </lineage>
</organism>
<keyword evidence="3" id="KW-1185">Reference proteome</keyword>
<protein>
    <recommendedName>
        <fullName evidence="1">DUF6451 domain-containing protein</fullName>
    </recommendedName>
</protein>
<name>A0A8S3SRS7_MYTED</name>
<sequence length="283" mass="32692">MQYKHKNWMSDNTWVKVEERRIAKEKVLNATTRQQKRQTQDLYREKDQEVKKNCKQDKRDYVEQLAQEAEIACSKGDIKSLYNTTKQLSGRRSNSMIDWVSRKSYNTPLGIKWTLQSCLEDLDFADDICQLSHRHEDSQKQAANLETTAKQVGLYINAKKTKSMRVNTNQLNKTKVRDAEIEDVREFTYLGSVISTSGGTDEDIQSRKRKAQQAFAILKPVWRSKALRSNTKIRIFNSNVKSILLYGSETWRLTAASTKTLQVFMNSSCTPPYIQISGITEDT</sequence>
<evidence type="ECO:0000313" key="2">
    <source>
        <dbReference type="EMBL" id="CAG2220909.1"/>
    </source>
</evidence>
<evidence type="ECO:0000313" key="3">
    <source>
        <dbReference type="Proteomes" id="UP000683360"/>
    </source>
</evidence>
<dbReference type="Pfam" id="PF20049">
    <property type="entry name" value="DUF6451"/>
    <property type="match status" value="1"/>
</dbReference>
<dbReference type="OrthoDB" id="10059790at2759"/>
<dbReference type="EMBL" id="CAJPWZ010001673">
    <property type="protein sequence ID" value="CAG2220909.1"/>
    <property type="molecule type" value="Genomic_DNA"/>
</dbReference>
<gene>
    <name evidence="2" type="ORF">MEDL_34285</name>
</gene>
<comment type="caution">
    <text evidence="2">The sequence shown here is derived from an EMBL/GenBank/DDBJ whole genome shotgun (WGS) entry which is preliminary data.</text>
</comment>
<dbReference type="AlphaFoldDB" id="A0A8S3SRS7"/>